<evidence type="ECO:0000259" key="1">
    <source>
        <dbReference type="Pfam" id="PF19956"/>
    </source>
</evidence>
<comment type="caution">
    <text evidence="2">The sequence shown here is derived from an EMBL/GenBank/DDBJ whole genome shotgun (WGS) entry which is preliminary data.</text>
</comment>
<gene>
    <name evidence="2" type="ORF">ACFQGL_12035</name>
</gene>
<sequence length="378" mass="40686">MPPDSPRRGPDPRDVQVVGVGIDRYAAGSDWSLVGPVDDAIRFARRFVARGVPPEQVTLLLAPEPEPGAVPPGVVVRPADRATVRDVLLRELPTRRQSTLHVVWGGHGYVDVGRHRRLYYADATATDAGALDLDSLLATFASDLVGAFDRQLWIVDACQLHDRPQGLRSPGNETFPAGEPVAGRTQDVLFAAGLGQAAANLRVRRTGLFSREVLRLLESGGTDWLDDPALLVAALRERFAELRASGLAGQTPTYLWYRNALGDEGLVLGRSQAGRPVPSAPAAPTPAALAPLVDALLAIPEFLRPDDREEILSLLRGQVYAAIRRSSAARVDAISVVRTCLRYPGAMAELVEAVRFFATDDAAMTRVEDGAARLAAYT</sequence>
<dbReference type="InterPro" id="IPR045431">
    <property type="entry name" value="EAD2"/>
</dbReference>
<keyword evidence="3" id="KW-1185">Reference proteome</keyword>
<dbReference type="RefSeq" id="WP_377510027.1">
    <property type="nucleotide sequence ID" value="NZ_JBHSQS010000006.1"/>
</dbReference>
<evidence type="ECO:0000313" key="2">
    <source>
        <dbReference type="EMBL" id="MFC5924071.1"/>
    </source>
</evidence>
<name>A0ABW1H6U8_9ACTN</name>
<dbReference type="EMBL" id="JBHSQS010000006">
    <property type="protein sequence ID" value="MFC5924071.1"/>
    <property type="molecule type" value="Genomic_DNA"/>
</dbReference>
<dbReference type="Pfam" id="PF19956">
    <property type="entry name" value="EAD2"/>
    <property type="match status" value="1"/>
</dbReference>
<organism evidence="2 3">
    <name type="scientific">Micromonospora vulcania</name>
    <dbReference type="NCBI Taxonomy" id="1441873"/>
    <lineage>
        <taxon>Bacteria</taxon>
        <taxon>Bacillati</taxon>
        <taxon>Actinomycetota</taxon>
        <taxon>Actinomycetes</taxon>
        <taxon>Micromonosporales</taxon>
        <taxon>Micromonosporaceae</taxon>
        <taxon>Micromonospora</taxon>
    </lineage>
</organism>
<proteinExistence type="predicted"/>
<dbReference type="Proteomes" id="UP001596226">
    <property type="component" value="Unassembled WGS sequence"/>
</dbReference>
<evidence type="ECO:0000313" key="3">
    <source>
        <dbReference type="Proteomes" id="UP001596226"/>
    </source>
</evidence>
<feature type="domain" description="Effector-associated" evidence="1">
    <location>
        <begin position="293"/>
        <end position="369"/>
    </location>
</feature>
<accession>A0ABW1H6U8</accession>
<reference evidence="3" key="1">
    <citation type="journal article" date="2019" name="Int. J. Syst. Evol. Microbiol.">
        <title>The Global Catalogue of Microorganisms (GCM) 10K type strain sequencing project: providing services to taxonomists for standard genome sequencing and annotation.</title>
        <authorList>
            <consortium name="The Broad Institute Genomics Platform"/>
            <consortium name="The Broad Institute Genome Sequencing Center for Infectious Disease"/>
            <person name="Wu L."/>
            <person name="Ma J."/>
        </authorList>
    </citation>
    <scope>NUCLEOTIDE SEQUENCE [LARGE SCALE GENOMIC DNA]</scope>
    <source>
        <strain evidence="3">CGMCC 4.7144</strain>
    </source>
</reference>
<protein>
    <recommendedName>
        <fullName evidence="1">Effector-associated domain-containing protein</fullName>
    </recommendedName>
</protein>